<dbReference type="InterPro" id="IPR056305">
    <property type="entry name" value="Ig_CFAP65_10th"/>
</dbReference>
<dbReference type="RefSeq" id="XP_032815887.1">
    <property type="nucleotide sequence ID" value="XM_032959996.1"/>
</dbReference>
<dbReference type="InterPro" id="IPR052614">
    <property type="entry name" value="CFAP65"/>
</dbReference>
<protein>
    <submittedName>
        <fullName evidence="8 9">Cilia- and flagella-associated protein 65 isoform X1</fullName>
    </submittedName>
</protein>
<evidence type="ECO:0000313" key="9">
    <source>
        <dbReference type="RefSeq" id="XP_032815896.1"/>
    </source>
</evidence>
<keyword evidence="8 9" id="KW-0966">Cell projection</keyword>
<feature type="domain" description="CFAP65 tenth Ig-like" evidence="2">
    <location>
        <begin position="1257"/>
        <end position="1374"/>
    </location>
</feature>
<dbReference type="PANTHER" id="PTHR46127:SF1">
    <property type="entry name" value="CILIA- AND FLAGELLA-ASSOCIATED PROTEIN 65"/>
    <property type="match status" value="1"/>
</dbReference>
<accession>A0AAJ7WZV2</accession>
<dbReference type="Proteomes" id="UP001318040">
    <property type="component" value="Chromosome 2"/>
</dbReference>
<dbReference type="SUPFAM" id="SSF49354">
    <property type="entry name" value="PapD-like"/>
    <property type="match status" value="1"/>
</dbReference>
<evidence type="ECO:0000259" key="6">
    <source>
        <dbReference type="Pfam" id="PF25249"/>
    </source>
</evidence>
<dbReference type="CTD" id="255101"/>
<dbReference type="InterPro" id="IPR008962">
    <property type="entry name" value="PapD-like_sf"/>
</dbReference>
<dbReference type="Gene3D" id="2.60.40.10">
    <property type="entry name" value="Immunoglobulins"/>
    <property type="match status" value="6"/>
</dbReference>
<dbReference type="Pfam" id="PF25248">
    <property type="entry name" value="Ig_CFAP65_8th"/>
    <property type="match status" value="1"/>
</dbReference>
<evidence type="ECO:0000313" key="8">
    <source>
        <dbReference type="RefSeq" id="XP_032815887.1"/>
    </source>
</evidence>
<feature type="compositionally biased region" description="Polar residues" evidence="1">
    <location>
        <begin position="734"/>
        <end position="744"/>
    </location>
</feature>
<feature type="domain" description="CFAP65 eight Ig-like" evidence="5">
    <location>
        <begin position="953"/>
        <end position="1071"/>
    </location>
</feature>
<feature type="domain" description="CFAP65-like ninth Ig-like" evidence="4">
    <location>
        <begin position="1075"/>
        <end position="1252"/>
    </location>
</feature>
<evidence type="ECO:0000313" key="7">
    <source>
        <dbReference type="Proteomes" id="UP001318040"/>
    </source>
</evidence>
<feature type="domain" description="CFAP65 fourth Ig-like" evidence="3">
    <location>
        <begin position="375"/>
        <end position="464"/>
    </location>
</feature>
<reference evidence="8 9" key="1">
    <citation type="submission" date="2025-04" db="UniProtKB">
        <authorList>
            <consortium name="RefSeq"/>
        </authorList>
    </citation>
    <scope>IDENTIFICATION</scope>
    <source>
        <tissue evidence="8 9">Sperm</tissue>
    </source>
</reference>
<dbReference type="InterPro" id="IPR056344">
    <property type="entry name" value="Ig_CFAP65-like_9th"/>
</dbReference>
<feature type="domain" description="CFAP65 seventh Ig-like" evidence="6">
    <location>
        <begin position="832"/>
        <end position="951"/>
    </location>
</feature>
<keyword evidence="8 9" id="KW-0969">Cilium</keyword>
<dbReference type="Pfam" id="PF24816">
    <property type="entry name" value="Ig_CFAP65__9th"/>
    <property type="match status" value="1"/>
</dbReference>
<gene>
    <name evidence="8 9" type="primary">CFAP65</name>
</gene>
<dbReference type="InterPro" id="IPR057467">
    <property type="entry name" value="Ig_CFAP65_8th"/>
</dbReference>
<sequence>MLAHCQSCPAPSMHHQLNEKHPKAHTSVANVGKAGRKAQNHGQRVLACGIETVAEVLWTGWQPGRENTKKIFLKNVLSRAVKLTYRVPSSLVFSTLYPQPIILNSGTSYTLPIIFRPLEKREYEERLEFESVEGRFCVVLRATLPTHKLHLPGSLTFGHCATFHNQEVHFDMHNRSELETSFGWEVPPPFSMEPAQGVLSPNASLRITASVHATEAGPYYAMATCRYGEALSSSSVVELQAIAQYPRLVVSAGDTDTQHRQYDSQQVLNFGNVEAGAISEKWLHIQNLSSVKASFQVEITTPNPQRRNLFGCRIQQGWVNPQGSARVPVRFSPVTVGCCTTQYLHVVMAGNLPKCIVKLTGSCQGPSVTMSETLLVFDRLLVGEVGVRTLELRNSSAVPAIFQFALDTESSVFGLERVCGELPPHATVQLRVTFTPQHPINYYRRVACLVHQQAPVYVELLGAGSTVETTPAVLRGEHVQRCHTNARRGLTLQSPATLLSMLHNKKLCLDPTDGSLIPSQEEVEKQEPTTVAPSNAVFEHRVDVRSELCWDEALPPTHVSLSASMLDFSAFVRDGEKAAALALSLRNHTHGAVCVVWTASAGGEFHVEPAECEVPPLKTIALRVTFRPRRRNTLHYAELEACAFYKSMKDFRLVEEPTMCLPWCLTLAVSTHTFQPGQQPFPPTCNLSTAHVEFPAVTAGKSTHTTAVLTNTGDTPMFFSLPVGACPASGKPNPGTSTLGQPSLAQGKGESRSQERLNGAIGSRGPEGVGLVVRPSQGLVPPGGKQVVLLRASSSAPGLYCQVLPILLNYCGQYTKNMEVSWLVDRPQVQLEGNGRLFFKPTCIGTMSQRSHTIHNCCQLPLCFQWNVTGSGTLSVSPAHGIIQPNESVSQVWSFSPLEDKKYVLKPSLLVWLASSQHGGQLDPVQSHQQGDKEETSSSKTRLSLRVIGEGAIGNIRAMESDVNLGVVVVGTAALGHLTLVNDSNCDLSFTLSVEQHQLQACNPDKVMMTHTALELNEYESIIPARCSKQVQAMARPTCSGRYHWTVSYRLVTRHAGLALGVSKLCRVTAEGAHPTLSVLNVRGSGSAAGLSKMQLWTMMNLWQLNFYLDLEPPYEDAPDSGRQRVVLPCRTPPPLQFDLGSASAGAEPSVIHLLLQNPGLVEAHWAVVFPNENSLELEVWAEHMDLDARELRIARLQRDQTFTVFPRGGQLQPGAKQIVTVTYRHEFPASDWLMVVFRVTHGRSIPLNLVGVTVPSDLHYIHYPSHQHTLLPVALRCQTPPIQVFDLYNGGAMPVSFLVQQDSLRVVCDESYSHSVLECLTPEGNIAPGETAHTLWLFSPLEAKTYTVDVPIHVLHGESSLVTFRGVGFDEQQTDNTHLNWVHSLTQLLPSAAPFPHLPLQLSHLSVEQLSFGELPVYSKSTRIVFLSNTSKDRAVFFIWRNPAHVDTEQVLNLDPKEGMLHPGGSVLCKLTLRALGQPILYDLDLVCEVIDMMEFQAFTSQQAERDAEHKRQEVEFTITEHDLLPPAAPTSRASQAPEKLANHQSPVLSGSSKHLNKYKALPPIGAEENGENSGTRSQRRQRRSYRKEREEITQPELPKPQLLHLGVSIRTHSIQSFEAQFSQLMPAVHISRISDSSGCLRHPAAKDEGCHMKDGAKCHINDDVRAFSPLTDEQRELLPQVLSNLLKSLMDDKSFHQALAHLEKEPVPFYRQFSIRDETQQQIAQEHTDVSSEENISGMDATEIRPPSANPELTASAPVNDNNWNKYEMESNVFVRREKITLQQPYEKEVLWKDQLKRLPELSNLLELVLENTLANIMTEASNGEVILTSHPRFIALPPPPPPALPSLCQHMILASTERHTQTPRSGTGASLSSKELLSISPAGSKLTQHSLNAAD</sequence>
<dbReference type="GO" id="GO:0005737">
    <property type="term" value="C:cytoplasm"/>
    <property type="evidence" value="ECO:0007669"/>
    <property type="project" value="UniProtKB-SubCell"/>
</dbReference>
<evidence type="ECO:0000256" key="1">
    <source>
        <dbReference type="SAM" id="MobiDB-lite"/>
    </source>
</evidence>
<feature type="region of interest" description="Disordered" evidence="1">
    <location>
        <begin position="1"/>
        <end position="24"/>
    </location>
</feature>
<organism evidence="7 8">
    <name type="scientific">Petromyzon marinus</name>
    <name type="common">Sea lamprey</name>
    <dbReference type="NCBI Taxonomy" id="7757"/>
    <lineage>
        <taxon>Eukaryota</taxon>
        <taxon>Metazoa</taxon>
        <taxon>Chordata</taxon>
        <taxon>Craniata</taxon>
        <taxon>Vertebrata</taxon>
        <taxon>Cyclostomata</taxon>
        <taxon>Hyperoartia</taxon>
        <taxon>Petromyzontiformes</taxon>
        <taxon>Petromyzontidae</taxon>
        <taxon>Petromyzon</taxon>
    </lineage>
</organism>
<feature type="compositionally biased region" description="Basic residues" evidence="1">
    <location>
        <begin position="1579"/>
        <end position="1588"/>
    </location>
</feature>
<dbReference type="Pfam" id="PF25249">
    <property type="entry name" value="Ig_CFAP65_7th"/>
    <property type="match status" value="1"/>
</dbReference>
<feature type="region of interest" description="Disordered" evidence="1">
    <location>
        <begin position="921"/>
        <end position="941"/>
    </location>
</feature>
<dbReference type="InterPro" id="IPR057470">
    <property type="entry name" value="Ig_CFAP65_7th"/>
</dbReference>
<dbReference type="InterPro" id="IPR013783">
    <property type="entry name" value="Ig-like_fold"/>
</dbReference>
<dbReference type="KEGG" id="pmrn:116945568"/>
<dbReference type="PANTHER" id="PTHR46127">
    <property type="entry name" value="CILIA- AND FLAGELLA-ASSOCIATED PROTEIN 65"/>
    <property type="match status" value="1"/>
</dbReference>
<dbReference type="RefSeq" id="XP_032815896.1">
    <property type="nucleotide sequence ID" value="XM_032960005.1"/>
</dbReference>
<feature type="compositionally biased region" description="Polar residues" evidence="1">
    <location>
        <begin position="1544"/>
        <end position="1555"/>
    </location>
</feature>
<dbReference type="GO" id="GO:0031514">
    <property type="term" value="C:motile cilium"/>
    <property type="evidence" value="ECO:0007669"/>
    <property type="project" value="UniProtKB-SubCell"/>
</dbReference>
<evidence type="ECO:0000259" key="5">
    <source>
        <dbReference type="Pfam" id="PF25248"/>
    </source>
</evidence>
<keyword evidence="8 9" id="KW-0282">Flagellum</keyword>
<evidence type="ECO:0000259" key="3">
    <source>
        <dbReference type="Pfam" id="PF24507"/>
    </source>
</evidence>
<keyword evidence="7" id="KW-1185">Reference proteome</keyword>
<dbReference type="Pfam" id="PF24507">
    <property type="entry name" value="Ig_CFAP65_4th"/>
    <property type="match status" value="1"/>
</dbReference>
<evidence type="ECO:0000259" key="2">
    <source>
        <dbReference type="Pfam" id="PF24291"/>
    </source>
</evidence>
<feature type="region of interest" description="Disordered" evidence="1">
    <location>
        <begin position="729"/>
        <end position="766"/>
    </location>
</feature>
<proteinExistence type="predicted"/>
<evidence type="ECO:0000259" key="4">
    <source>
        <dbReference type="Pfam" id="PF24816"/>
    </source>
</evidence>
<name>A0AAJ7WZV2_PETMA</name>
<dbReference type="Pfam" id="PF24291">
    <property type="entry name" value="Ig_CFAP65"/>
    <property type="match status" value="1"/>
</dbReference>
<feature type="region of interest" description="Disordered" evidence="1">
    <location>
        <begin position="1521"/>
        <end position="1601"/>
    </location>
</feature>
<dbReference type="InterPro" id="IPR058536">
    <property type="entry name" value="Ig_CFAP65_4th"/>
</dbReference>